<evidence type="ECO:0000313" key="2">
    <source>
        <dbReference type="Proteomes" id="UP000584867"/>
    </source>
</evidence>
<proteinExistence type="predicted"/>
<gene>
    <name evidence="1" type="ORF">HDF15_000737</name>
</gene>
<dbReference type="EMBL" id="JACHIO010000003">
    <property type="protein sequence ID" value="MBB5062407.1"/>
    <property type="molecule type" value="Genomic_DNA"/>
</dbReference>
<organism evidence="1 2">
    <name type="scientific">Granulicella mallensis</name>
    <dbReference type="NCBI Taxonomy" id="940614"/>
    <lineage>
        <taxon>Bacteria</taxon>
        <taxon>Pseudomonadati</taxon>
        <taxon>Acidobacteriota</taxon>
        <taxon>Terriglobia</taxon>
        <taxon>Terriglobales</taxon>
        <taxon>Acidobacteriaceae</taxon>
        <taxon>Granulicella</taxon>
    </lineage>
</organism>
<dbReference type="Proteomes" id="UP000584867">
    <property type="component" value="Unassembled WGS sequence"/>
</dbReference>
<protein>
    <submittedName>
        <fullName evidence="1">Uncharacterized protein</fullName>
    </submittedName>
</protein>
<dbReference type="AlphaFoldDB" id="A0A7W7ZM12"/>
<comment type="caution">
    <text evidence="1">The sequence shown here is derived from an EMBL/GenBank/DDBJ whole genome shotgun (WGS) entry which is preliminary data.</text>
</comment>
<accession>A0A7W7ZM12</accession>
<evidence type="ECO:0000313" key="1">
    <source>
        <dbReference type="EMBL" id="MBB5062407.1"/>
    </source>
</evidence>
<sequence>MFLPKPLTKGKTFGGCKLFVMFGAFGINPDSSIHPKATFGRLKNQEASVLNRVLILIMKTQGPFQRGMRKMGLFTRNVDASEIEAISTGSL</sequence>
<name>A0A7W7ZM12_9BACT</name>
<reference evidence="1 2" key="1">
    <citation type="submission" date="2020-08" db="EMBL/GenBank/DDBJ databases">
        <title>Genomic Encyclopedia of Type Strains, Phase IV (KMG-V): Genome sequencing to study the core and pangenomes of soil and plant-associated prokaryotes.</title>
        <authorList>
            <person name="Whitman W."/>
        </authorList>
    </citation>
    <scope>NUCLEOTIDE SEQUENCE [LARGE SCALE GENOMIC DNA]</scope>
    <source>
        <strain evidence="1 2">X5P3</strain>
    </source>
</reference>